<dbReference type="EMBL" id="JAZHXI010000008">
    <property type="protein sequence ID" value="KAL2068914.1"/>
    <property type="molecule type" value="Genomic_DNA"/>
</dbReference>
<evidence type="ECO:0000313" key="1">
    <source>
        <dbReference type="EMBL" id="KAL2068914.1"/>
    </source>
</evidence>
<dbReference type="InterPro" id="IPR050600">
    <property type="entry name" value="SETD3_SETD6_MTase"/>
</dbReference>
<dbReference type="PANTHER" id="PTHR13271">
    <property type="entry name" value="UNCHARACTERIZED PUTATIVE METHYLTRANSFERASE"/>
    <property type="match status" value="1"/>
</dbReference>
<name>A0ABR4CIC8_9HELO</name>
<dbReference type="SUPFAM" id="SSF82199">
    <property type="entry name" value="SET domain"/>
    <property type="match status" value="1"/>
</dbReference>
<evidence type="ECO:0008006" key="3">
    <source>
        <dbReference type="Google" id="ProtNLM"/>
    </source>
</evidence>
<dbReference type="Proteomes" id="UP001595075">
    <property type="component" value="Unassembled WGS sequence"/>
</dbReference>
<proteinExistence type="predicted"/>
<gene>
    <name evidence="1" type="ORF">VTL71DRAFT_15252</name>
</gene>
<keyword evidence="2" id="KW-1185">Reference proteome</keyword>
<accession>A0ABR4CIC8</accession>
<sequence>MPRTQELLSWASGHGTSLHPDVEIYRDPITGSSFRALQDIEPGTTLVKCSLRTTLSYLNAIGASAVFQCHSPPFPPRFINALETDHPNIIGHFFLIQQYLLGSDSFWWNYIRLLPQPDAPEKLGLPVWWPEADRAFLAGMNAEPPIQQRKALWEEEWKRGLSLLEAEYPDRKRYTYHLYQWAGSIFGSRSFRPSLTILSELITATEVAHHDMAFKELMHIKEDRFSVLLPVTDIGNHNGINQVNWSLDPAEGVFSLSNCGPILKGSQIYNFYGDKSNNELLVAYGFILPDTSKDTVNIRVTPPPEAALLRRSQSSHVKDPNQPEAEFLFHVRVLERGLHEGNLALNIFSPGLVNTMSCVFANSRERRYLEANASYSVETDANKFCGSMSRNAVMILRTLYDKLVNEVSRTEKSGTELGEPSNQNQRLAVEFRKRQIQALQSAMRPISSLLQEIHKDSTFLNPSAHDDLQILGSPKKRFAEFITVENSFSWLHVQYQEISSEVCRLIAEDQGEPLPLNWTILVEDWCHTYWVVWIYLVWMLWLQDRSFFKARHPKLTAWIDQINSSYNEVLSQDPTRSILSADHDEQVTIDYMIQNTSQILNLAETSARHPDMIVRIRNFASLVATEECVVAWDHMTAEASEVPVQKLLCIWTPDKADQHVQDGGPWADFLASVSGWSKRSDR</sequence>
<dbReference type="InterPro" id="IPR046341">
    <property type="entry name" value="SET_dom_sf"/>
</dbReference>
<dbReference type="Gene3D" id="3.90.1410.10">
    <property type="entry name" value="set domain protein methyltransferase, domain 1"/>
    <property type="match status" value="1"/>
</dbReference>
<reference evidence="1 2" key="1">
    <citation type="journal article" date="2024" name="Commun. Biol.">
        <title>Comparative genomic analysis of thermophilic fungi reveals convergent evolutionary adaptations and gene losses.</title>
        <authorList>
            <person name="Steindorff A.S."/>
            <person name="Aguilar-Pontes M.V."/>
            <person name="Robinson A.J."/>
            <person name="Andreopoulos B."/>
            <person name="LaButti K."/>
            <person name="Kuo A."/>
            <person name="Mondo S."/>
            <person name="Riley R."/>
            <person name="Otillar R."/>
            <person name="Haridas S."/>
            <person name="Lipzen A."/>
            <person name="Grimwood J."/>
            <person name="Schmutz J."/>
            <person name="Clum A."/>
            <person name="Reid I.D."/>
            <person name="Moisan M.C."/>
            <person name="Butler G."/>
            <person name="Nguyen T.T.M."/>
            <person name="Dewar K."/>
            <person name="Conant G."/>
            <person name="Drula E."/>
            <person name="Henrissat B."/>
            <person name="Hansel C."/>
            <person name="Singer S."/>
            <person name="Hutchinson M.I."/>
            <person name="de Vries R.P."/>
            <person name="Natvig D.O."/>
            <person name="Powell A.J."/>
            <person name="Tsang A."/>
            <person name="Grigoriev I.V."/>
        </authorList>
    </citation>
    <scope>NUCLEOTIDE SEQUENCE [LARGE SCALE GENOMIC DNA]</scope>
    <source>
        <strain evidence="1 2">CBS 494.80</strain>
    </source>
</reference>
<dbReference type="PANTHER" id="PTHR13271:SF146">
    <property type="entry name" value="SET DOMAIN-CONTAINING PROTEIN"/>
    <property type="match status" value="1"/>
</dbReference>
<comment type="caution">
    <text evidence="1">The sequence shown here is derived from an EMBL/GenBank/DDBJ whole genome shotgun (WGS) entry which is preliminary data.</text>
</comment>
<evidence type="ECO:0000313" key="2">
    <source>
        <dbReference type="Proteomes" id="UP001595075"/>
    </source>
</evidence>
<protein>
    <recommendedName>
        <fullName evidence="3">SET domain-containing protein</fullName>
    </recommendedName>
</protein>
<organism evidence="1 2">
    <name type="scientific">Oculimacula yallundae</name>
    <dbReference type="NCBI Taxonomy" id="86028"/>
    <lineage>
        <taxon>Eukaryota</taxon>
        <taxon>Fungi</taxon>
        <taxon>Dikarya</taxon>
        <taxon>Ascomycota</taxon>
        <taxon>Pezizomycotina</taxon>
        <taxon>Leotiomycetes</taxon>
        <taxon>Helotiales</taxon>
        <taxon>Ploettnerulaceae</taxon>
        <taxon>Oculimacula</taxon>
    </lineage>
</organism>